<evidence type="ECO:0000313" key="2">
    <source>
        <dbReference type="EMBL" id="RVW90185.1"/>
    </source>
</evidence>
<comment type="caution">
    <text evidence="2">The sequence shown here is derived from an EMBL/GenBank/DDBJ whole genome shotgun (WGS) entry which is preliminary data.</text>
</comment>
<sequence>MPQGKGLCHFDGSIYDFLLTRRAVSSIGGRLGLRSQPCGIFQSLYYCILRERSAICHQLVTALGLHQIGIRAKRSEYWEAMAARNACGHRGCRGGNYVTMEMFQELQEQIQQLAAAFEQGTGNRGNGRNRDPDHSREEEEALYQLSERK</sequence>
<evidence type="ECO:0000256" key="1">
    <source>
        <dbReference type="SAM" id="MobiDB-lite"/>
    </source>
</evidence>
<dbReference type="EMBL" id="QGNW01000157">
    <property type="protein sequence ID" value="RVW90185.1"/>
    <property type="molecule type" value="Genomic_DNA"/>
</dbReference>
<gene>
    <name evidence="2" type="ORF">CK203_041996</name>
</gene>
<reference evidence="2 3" key="1">
    <citation type="journal article" date="2018" name="PLoS Genet.">
        <title>Population sequencing reveals clonal diversity and ancestral inbreeding in the grapevine cultivar Chardonnay.</title>
        <authorList>
            <person name="Roach M.J."/>
            <person name="Johnson D.L."/>
            <person name="Bohlmann J."/>
            <person name="van Vuuren H.J."/>
            <person name="Jones S.J."/>
            <person name="Pretorius I.S."/>
            <person name="Schmidt S.A."/>
            <person name="Borneman A.R."/>
        </authorList>
    </citation>
    <scope>NUCLEOTIDE SEQUENCE [LARGE SCALE GENOMIC DNA]</scope>
    <source>
        <strain evidence="3">cv. Chardonnay</strain>
        <tissue evidence="2">Leaf</tissue>
    </source>
</reference>
<accession>A0A438I0F5</accession>
<evidence type="ECO:0000313" key="3">
    <source>
        <dbReference type="Proteomes" id="UP000288805"/>
    </source>
</evidence>
<feature type="region of interest" description="Disordered" evidence="1">
    <location>
        <begin position="117"/>
        <end position="149"/>
    </location>
</feature>
<feature type="compositionally biased region" description="Basic and acidic residues" evidence="1">
    <location>
        <begin position="128"/>
        <end position="137"/>
    </location>
</feature>
<name>A0A438I0F5_VITVI</name>
<protein>
    <submittedName>
        <fullName evidence="2">Uncharacterized protein</fullName>
    </submittedName>
</protein>
<organism evidence="2 3">
    <name type="scientific">Vitis vinifera</name>
    <name type="common">Grape</name>
    <dbReference type="NCBI Taxonomy" id="29760"/>
    <lineage>
        <taxon>Eukaryota</taxon>
        <taxon>Viridiplantae</taxon>
        <taxon>Streptophyta</taxon>
        <taxon>Embryophyta</taxon>
        <taxon>Tracheophyta</taxon>
        <taxon>Spermatophyta</taxon>
        <taxon>Magnoliopsida</taxon>
        <taxon>eudicotyledons</taxon>
        <taxon>Gunneridae</taxon>
        <taxon>Pentapetalae</taxon>
        <taxon>rosids</taxon>
        <taxon>Vitales</taxon>
        <taxon>Vitaceae</taxon>
        <taxon>Viteae</taxon>
        <taxon>Vitis</taxon>
    </lineage>
</organism>
<proteinExistence type="predicted"/>
<dbReference type="AlphaFoldDB" id="A0A438I0F5"/>
<dbReference type="Proteomes" id="UP000288805">
    <property type="component" value="Unassembled WGS sequence"/>
</dbReference>